<dbReference type="CDD" id="cd05399">
    <property type="entry name" value="NT_Rel-Spo_like"/>
    <property type="match status" value="1"/>
</dbReference>
<dbReference type="PANTHER" id="PTHR47837:SF1">
    <property type="entry name" value="GTP PYROPHOSPHOKINASE YJBM"/>
    <property type="match status" value="1"/>
</dbReference>
<dbReference type="SUPFAM" id="SSF81301">
    <property type="entry name" value="Nucleotidyltransferase"/>
    <property type="match status" value="1"/>
</dbReference>
<dbReference type="EMBL" id="JBBKTW010000004">
    <property type="protein sequence ID" value="MEN2988989.1"/>
    <property type="molecule type" value="Genomic_DNA"/>
</dbReference>
<organism evidence="2 3">
    <name type="scientific">Tistrella arctica</name>
    <dbReference type="NCBI Taxonomy" id="3133430"/>
    <lineage>
        <taxon>Bacteria</taxon>
        <taxon>Pseudomonadati</taxon>
        <taxon>Pseudomonadota</taxon>
        <taxon>Alphaproteobacteria</taxon>
        <taxon>Geminicoccales</taxon>
        <taxon>Geminicoccaceae</taxon>
        <taxon>Tistrella</taxon>
    </lineage>
</organism>
<dbReference type="Pfam" id="PF04607">
    <property type="entry name" value="RelA_SpoT"/>
    <property type="match status" value="1"/>
</dbReference>
<dbReference type="InterPro" id="IPR052366">
    <property type="entry name" value="GTP_Pyrophosphokinase"/>
</dbReference>
<dbReference type="PANTHER" id="PTHR47837">
    <property type="entry name" value="GTP PYROPHOSPHOKINASE YJBM"/>
    <property type="match status" value="1"/>
</dbReference>
<proteinExistence type="predicted"/>
<evidence type="ECO:0000313" key="3">
    <source>
        <dbReference type="Proteomes" id="UP001413721"/>
    </source>
</evidence>
<keyword evidence="3" id="KW-1185">Reference proteome</keyword>
<dbReference type="RefSeq" id="WP_345937387.1">
    <property type="nucleotide sequence ID" value="NZ_JBBKTW010000004.1"/>
</dbReference>
<dbReference type="Proteomes" id="UP001413721">
    <property type="component" value="Unassembled WGS sequence"/>
</dbReference>
<evidence type="ECO:0000259" key="1">
    <source>
        <dbReference type="SMART" id="SM00954"/>
    </source>
</evidence>
<dbReference type="Gene3D" id="3.30.460.10">
    <property type="entry name" value="Beta Polymerase, domain 2"/>
    <property type="match status" value="1"/>
</dbReference>
<comment type="caution">
    <text evidence="2">The sequence shown here is derived from an EMBL/GenBank/DDBJ whole genome shotgun (WGS) entry which is preliminary data.</text>
</comment>
<accession>A0ABU9YJJ7</accession>
<name>A0ABU9YJJ7_9PROT</name>
<gene>
    <name evidence="2" type="ORF">WG926_11805</name>
</gene>
<sequence>MTKFVEPPTSKRAVNRSGEKIAFGSANPDDIAIVDQWRASHAYVLNTFQIFFKRRVADHDQNIEFAQRLKRRNTIIDKLQRRNEAGQRLMGDVTSMQDFAGCRLIFPDMKTLISFREFVHSTEKMRSVFHVLKHADDPEKYNYFKTPKWTGYRGIHEIFVHRPRPHRKGEDVAKPWRNLLCEIQYRTRIQHAWATALEISDFLDGERTKFALQEENPSPRVRFFRLVSELLARYHEGADHALVDLSLDEIRDEIRTLDASLGIMGRLRAMRAFENFSQLKRHNVLNIIKGPDGEPKLEIFPFNNSVNAIAKSQELESSADSLNAVYVASDRPGELRKAYKNYFNDPVDFVELVTQALNEPILPNIAAR</sequence>
<dbReference type="SMART" id="SM00954">
    <property type="entry name" value="RelA_SpoT"/>
    <property type="match status" value="1"/>
</dbReference>
<feature type="domain" description="RelA/SpoT" evidence="1">
    <location>
        <begin position="67"/>
        <end position="208"/>
    </location>
</feature>
<reference evidence="2 3" key="1">
    <citation type="submission" date="2024-03" db="EMBL/GenBank/DDBJ databases">
        <title>High-quality draft genome sequencing of Tistrella sp. BH-R2-4.</title>
        <authorList>
            <person name="Dong C."/>
        </authorList>
    </citation>
    <scope>NUCLEOTIDE SEQUENCE [LARGE SCALE GENOMIC DNA]</scope>
    <source>
        <strain evidence="2 3">BH-R2-4</strain>
    </source>
</reference>
<dbReference type="InterPro" id="IPR007685">
    <property type="entry name" value="RelA_SpoT"/>
</dbReference>
<evidence type="ECO:0000313" key="2">
    <source>
        <dbReference type="EMBL" id="MEN2988989.1"/>
    </source>
</evidence>
<dbReference type="InterPro" id="IPR043519">
    <property type="entry name" value="NT_sf"/>
</dbReference>
<protein>
    <submittedName>
        <fullName evidence="2">RelA/SpoT domain-containing protein</fullName>
    </submittedName>
</protein>